<gene>
    <name evidence="1" type="ORF">E2C01_045651</name>
</gene>
<sequence>MIGLLIHDLAQPHFQTERRTQFQTAPESGQRRRVLVRGEDIGILHLFLY</sequence>
<keyword evidence="2" id="KW-1185">Reference proteome</keyword>
<protein>
    <submittedName>
        <fullName evidence="1">Uncharacterized protein</fullName>
    </submittedName>
</protein>
<proteinExistence type="predicted"/>
<reference evidence="1 2" key="1">
    <citation type="submission" date="2019-05" db="EMBL/GenBank/DDBJ databases">
        <title>Another draft genome of Portunus trituberculatus and its Hox gene families provides insights of decapod evolution.</title>
        <authorList>
            <person name="Jeong J.-H."/>
            <person name="Song I."/>
            <person name="Kim S."/>
            <person name="Choi T."/>
            <person name="Kim D."/>
            <person name="Ryu S."/>
            <person name="Kim W."/>
        </authorList>
    </citation>
    <scope>NUCLEOTIDE SEQUENCE [LARGE SCALE GENOMIC DNA]</scope>
    <source>
        <tissue evidence="1">Muscle</tissue>
    </source>
</reference>
<dbReference type="AlphaFoldDB" id="A0A5B7G2L9"/>
<accession>A0A5B7G2L9</accession>
<name>A0A5B7G2L9_PORTR</name>
<organism evidence="1 2">
    <name type="scientific">Portunus trituberculatus</name>
    <name type="common">Swimming crab</name>
    <name type="synonym">Neptunus trituberculatus</name>
    <dbReference type="NCBI Taxonomy" id="210409"/>
    <lineage>
        <taxon>Eukaryota</taxon>
        <taxon>Metazoa</taxon>
        <taxon>Ecdysozoa</taxon>
        <taxon>Arthropoda</taxon>
        <taxon>Crustacea</taxon>
        <taxon>Multicrustacea</taxon>
        <taxon>Malacostraca</taxon>
        <taxon>Eumalacostraca</taxon>
        <taxon>Eucarida</taxon>
        <taxon>Decapoda</taxon>
        <taxon>Pleocyemata</taxon>
        <taxon>Brachyura</taxon>
        <taxon>Eubrachyura</taxon>
        <taxon>Portunoidea</taxon>
        <taxon>Portunidae</taxon>
        <taxon>Portuninae</taxon>
        <taxon>Portunus</taxon>
    </lineage>
</organism>
<dbReference type="EMBL" id="VSRR010010420">
    <property type="protein sequence ID" value="MPC51797.1"/>
    <property type="molecule type" value="Genomic_DNA"/>
</dbReference>
<evidence type="ECO:0000313" key="1">
    <source>
        <dbReference type="EMBL" id="MPC51797.1"/>
    </source>
</evidence>
<comment type="caution">
    <text evidence="1">The sequence shown here is derived from an EMBL/GenBank/DDBJ whole genome shotgun (WGS) entry which is preliminary data.</text>
</comment>
<dbReference type="Proteomes" id="UP000324222">
    <property type="component" value="Unassembled WGS sequence"/>
</dbReference>
<evidence type="ECO:0000313" key="2">
    <source>
        <dbReference type="Proteomes" id="UP000324222"/>
    </source>
</evidence>